<feature type="compositionally biased region" description="Polar residues" evidence="1">
    <location>
        <begin position="201"/>
        <end position="212"/>
    </location>
</feature>
<keyword evidence="4" id="KW-1185">Reference proteome</keyword>
<evidence type="ECO:0000256" key="2">
    <source>
        <dbReference type="SAM" id="Phobius"/>
    </source>
</evidence>
<comment type="caution">
    <text evidence="3">The sequence shown here is derived from an EMBL/GenBank/DDBJ whole genome shotgun (WGS) entry which is preliminary data.</text>
</comment>
<keyword evidence="2" id="KW-0812">Transmembrane</keyword>
<protein>
    <submittedName>
        <fullName evidence="3">PilN domain-containing protein</fullName>
    </submittedName>
</protein>
<feature type="region of interest" description="Disordered" evidence="1">
    <location>
        <begin position="193"/>
        <end position="212"/>
    </location>
</feature>
<dbReference type="RefSeq" id="WP_376864237.1">
    <property type="nucleotide sequence ID" value="NZ_JBHRYB010000001.1"/>
</dbReference>
<reference evidence="4" key="1">
    <citation type="journal article" date="2019" name="Int. J. Syst. Evol. Microbiol.">
        <title>The Global Catalogue of Microorganisms (GCM) 10K type strain sequencing project: providing services to taxonomists for standard genome sequencing and annotation.</title>
        <authorList>
            <consortium name="The Broad Institute Genomics Platform"/>
            <consortium name="The Broad Institute Genome Sequencing Center for Infectious Disease"/>
            <person name="Wu L."/>
            <person name="Ma J."/>
        </authorList>
    </citation>
    <scope>NUCLEOTIDE SEQUENCE [LARGE SCALE GENOMIC DNA]</scope>
    <source>
        <strain evidence="4">KCTC 42424</strain>
    </source>
</reference>
<dbReference type="InterPro" id="IPR007813">
    <property type="entry name" value="PilN"/>
</dbReference>
<gene>
    <name evidence="3" type="ORF">ACFOMG_01010</name>
</gene>
<evidence type="ECO:0000256" key="1">
    <source>
        <dbReference type="SAM" id="MobiDB-lite"/>
    </source>
</evidence>
<proteinExistence type="predicted"/>
<evidence type="ECO:0000313" key="4">
    <source>
        <dbReference type="Proteomes" id="UP001595722"/>
    </source>
</evidence>
<evidence type="ECO:0000313" key="3">
    <source>
        <dbReference type="EMBL" id="MFC3678687.1"/>
    </source>
</evidence>
<name>A0ABV7VPQ4_9GAMM</name>
<accession>A0ABV7VPQ4</accession>
<dbReference type="Pfam" id="PF05137">
    <property type="entry name" value="PilN"/>
    <property type="match status" value="1"/>
</dbReference>
<dbReference type="EMBL" id="JBHRYB010000001">
    <property type="protein sequence ID" value="MFC3678687.1"/>
    <property type="molecule type" value="Genomic_DNA"/>
</dbReference>
<keyword evidence="2" id="KW-1133">Transmembrane helix</keyword>
<keyword evidence="2" id="KW-0472">Membrane</keyword>
<dbReference type="Proteomes" id="UP001595722">
    <property type="component" value="Unassembled WGS sequence"/>
</dbReference>
<sequence length="228" mass="25523">MSWQVKQQINFFSDEFRPPQLPAEVATLLQALAGSVALVLLLTVLALGYTRWQSARLADAEEQAGQLQQQLDQLLAARPPLSRDAGLQRQQQQAVAALQASRQVLSYLTQGKLQRSQSFSDQVEQLGQQNIRGVWLQRFRISSDGVRLQGYLDQPQKLSAYIASLVQRPAYQGVAFRHVDVQKNDHQNGLIFELDSRPSPDDTQTAEQQASGLRQIDRLKTLMAGEKS</sequence>
<organism evidence="3 4">
    <name type="scientific">Bacterioplanoides pacificum</name>
    <dbReference type="NCBI Taxonomy" id="1171596"/>
    <lineage>
        <taxon>Bacteria</taxon>
        <taxon>Pseudomonadati</taxon>
        <taxon>Pseudomonadota</taxon>
        <taxon>Gammaproteobacteria</taxon>
        <taxon>Oceanospirillales</taxon>
        <taxon>Oceanospirillaceae</taxon>
        <taxon>Bacterioplanoides</taxon>
    </lineage>
</organism>
<feature type="transmembrane region" description="Helical" evidence="2">
    <location>
        <begin position="28"/>
        <end position="49"/>
    </location>
</feature>